<comment type="subcellular location">
    <subcellularLocation>
        <location evidence="1">Cell membrane</location>
        <topology evidence="1">Multi-pass membrane protein</topology>
    </subcellularLocation>
</comment>
<evidence type="ECO:0000313" key="8">
    <source>
        <dbReference type="Proteomes" id="UP000063781"/>
    </source>
</evidence>
<feature type="transmembrane region" description="Helical" evidence="6">
    <location>
        <begin position="271"/>
        <end position="289"/>
    </location>
</feature>
<dbReference type="STRING" id="1514105.AOC36_09955"/>
<organism evidence="7 8">
    <name type="scientific">Erysipelothrix larvae</name>
    <dbReference type="NCBI Taxonomy" id="1514105"/>
    <lineage>
        <taxon>Bacteria</taxon>
        <taxon>Bacillati</taxon>
        <taxon>Bacillota</taxon>
        <taxon>Erysipelotrichia</taxon>
        <taxon>Erysipelotrichales</taxon>
        <taxon>Erysipelotrichaceae</taxon>
        <taxon>Erysipelothrix</taxon>
    </lineage>
</organism>
<gene>
    <name evidence="7" type="ORF">AOC36_09955</name>
</gene>
<sequence length="312" mass="33178">MTNLLLTVLQEGFLYGVLAMGAMMTYNIMGIADLSVDGSYPLGVVVSAVLIVNGVNPWIALVVSFLAGAIAGSLTGLLHVKLKITSLLSGILVMTGLYSVNLMIAGGVSNIPLFGEKTLLDTTWLSAMNLPAWVVNFYPVLVLFVIAMIAKVGVDWILSTRAGYLLKVTGDNEGLVLTLGENSDVVKVLGLALSNGLVALSGGMGASLGRYFDISLGAGMVVMALSSVLLGTLLLSKTRLKMTTQVIIGAMIYRLIVAIAIKWGLNPIHLKLITVGIFITTIIFTNNPLSKFVRKKENDNVTVQQYSQNIQS</sequence>
<evidence type="ECO:0000256" key="3">
    <source>
        <dbReference type="ARBA" id="ARBA00022692"/>
    </source>
</evidence>
<keyword evidence="3 6" id="KW-0812">Transmembrane</keyword>
<evidence type="ECO:0000313" key="7">
    <source>
        <dbReference type="EMBL" id="AMC94284.1"/>
    </source>
</evidence>
<keyword evidence="4 6" id="KW-1133">Transmembrane helix</keyword>
<evidence type="ECO:0000256" key="4">
    <source>
        <dbReference type="ARBA" id="ARBA00022989"/>
    </source>
</evidence>
<dbReference type="GO" id="GO:0005886">
    <property type="term" value="C:plasma membrane"/>
    <property type="evidence" value="ECO:0007669"/>
    <property type="project" value="UniProtKB-SubCell"/>
</dbReference>
<dbReference type="EMBL" id="CP013213">
    <property type="protein sequence ID" value="AMC94284.1"/>
    <property type="molecule type" value="Genomic_DNA"/>
</dbReference>
<name>A0A0X8H1B3_9FIRM</name>
<reference evidence="7 8" key="1">
    <citation type="submission" date="2015-10" db="EMBL/GenBank/DDBJ databases">
        <title>Erysipelothrix larvae sp. LV19 isolated from the larval gut of the rhinoceros beetle, Trypoxylus dichotomus.</title>
        <authorList>
            <person name="Lim S."/>
            <person name="Kim B.-C."/>
        </authorList>
    </citation>
    <scope>NUCLEOTIDE SEQUENCE [LARGE SCALE GENOMIC DNA]</scope>
    <source>
        <strain evidence="7 8">LV19</strain>
    </source>
</reference>
<dbReference type="Proteomes" id="UP000063781">
    <property type="component" value="Chromosome"/>
</dbReference>
<dbReference type="Pfam" id="PF02653">
    <property type="entry name" value="BPD_transp_2"/>
    <property type="match status" value="1"/>
</dbReference>
<keyword evidence="8" id="KW-1185">Reference proteome</keyword>
<keyword evidence="5 6" id="KW-0472">Membrane</keyword>
<dbReference type="RefSeq" id="WP_067633838.1">
    <property type="nucleotide sequence ID" value="NZ_CP013213.1"/>
</dbReference>
<dbReference type="KEGG" id="erl:AOC36_09955"/>
<feature type="transmembrane region" description="Helical" evidence="6">
    <location>
        <begin position="133"/>
        <end position="158"/>
    </location>
</feature>
<evidence type="ECO:0000256" key="5">
    <source>
        <dbReference type="ARBA" id="ARBA00023136"/>
    </source>
</evidence>
<dbReference type="PANTHER" id="PTHR32196">
    <property type="entry name" value="ABC TRANSPORTER PERMEASE PROTEIN YPHD-RELATED-RELATED"/>
    <property type="match status" value="1"/>
</dbReference>
<dbReference type="AlphaFoldDB" id="A0A0X8H1B3"/>
<feature type="transmembrane region" description="Helical" evidence="6">
    <location>
        <begin position="188"/>
        <end position="208"/>
    </location>
</feature>
<dbReference type="GO" id="GO:0022857">
    <property type="term" value="F:transmembrane transporter activity"/>
    <property type="evidence" value="ECO:0007669"/>
    <property type="project" value="InterPro"/>
</dbReference>
<dbReference type="OrthoDB" id="9778389at2"/>
<accession>A0A0X8H1B3</accession>
<evidence type="ECO:0000256" key="6">
    <source>
        <dbReference type="SAM" id="Phobius"/>
    </source>
</evidence>
<feature type="transmembrane region" description="Helical" evidence="6">
    <location>
        <begin position="58"/>
        <end position="80"/>
    </location>
</feature>
<keyword evidence="2" id="KW-1003">Cell membrane</keyword>
<feature type="transmembrane region" description="Helical" evidence="6">
    <location>
        <begin position="87"/>
        <end position="113"/>
    </location>
</feature>
<feature type="transmembrane region" description="Helical" evidence="6">
    <location>
        <begin position="214"/>
        <end position="234"/>
    </location>
</feature>
<evidence type="ECO:0000256" key="1">
    <source>
        <dbReference type="ARBA" id="ARBA00004651"/>
    </source>
</evidence>
<dbReference type="InterPro" id="IPR001851">
    <property type="entry name" value="ABC_transp_permease"/>
</dbReference>
<protein>
    <submittedName>
        <fullName evidence="7">ABC transporter</fullName>
    </submittedName>
</protein>
<evidence type="ECO:0000256" key="2">
    <source>
        <dbReference type="ARBA" id="ARBA00022475"/>
    </source>
</evidence>
<feature type="transmembrane region" description="Helical" evidence="6">
    <location>
        <begin position="12"/>
        <end position="32"/>
    </location>
</feature>
<dbReference type="CDD" id="cd06574">
    <property type="entry name" value="TM_PBP1_branched-chain-AA_like"/>
    <property type="match status" value="1"/>
</dbReference>
<dbReference type="PANTHER" id="PTHR32196:SF69">
    <property type="entry name" value="BRANCHED-CHAIN AMINO ACID TRANSPORT SYSTEM, PERMEASE PROTEIN"/>
    <property type="match status" value="1"/>
</dbReference>
<proteinExistence type="predicted"/>